<evidence type="ECO:0000256" key="1">
    <source>
        <dbReference type="SAM" id="MobiDB-lite"/>
    </source>
</evidence>
<dbReference type="AlphaFoldDB" id="A0A2G9GWX5"/>
<name>A0A2G9GWX5_9LAMI</name>
<dbReference type="InterPro" id="IPR004264">
    <property type="entry name" value="Transposase_23"/>
</dbReference>
<feature type="compositionally biased region" description="Polar residues" evidence="1">
    <location>
        <begin position="159"/>
        <end position="179"/>
    </location>
</feature>
<feature type="region of interest" description="Disordered" evidence="1">
    <location>
        <begin position="157"/>
        <end position="179"/>
    </location>
</feature>
<reference evidence="4" key="1">
    <citation type="journal article" date="2018" name="Gigascience">
        <title>Genome assembly of the Pink Ipe (Handroanthus impetiginosus, Bignoniaceae), a highly valued, ecologically keystone Neotropical timber forest tree.</title>
        <authorList>
            <person name="Silva-Junior O.B."/>
            <person name="Grattapaglia D."/>
            <person name="Novaes E."/>
            <person name="Collevatti R.G."/>
        </authorList>
    </citation>
    <scope>NUCLEOTIDE SEQUENCE [LARGE SCALE GENOMIC DNA]</scope>
    <source>
        <strain evidence="4">cv. UFG-1</strain>
    </source>
</reference>
<evidence type="ECO:0000313" key="4">
    <source>
        <dbReference type="Proteomes" id="UP000231279"/>
    </source>
</evidence>
<dbReference type="PANTHER" id="PTHR33018">
    <property type="entry name" value="OS10G0338966 PROTEIN-RELATED"/>
    <property type="match status" value="1"/>
</dbReference>
<dbReference type="Proteomes" id="UP000231279">
    <property type="component" value="Unassembled WGS sequence"/>
</dbReference>
<accession>A0A2G9GWX5</accession>
<feature type="domain" description="Transposase Tnp1/En/Spm-like" evidence="2">
    <location>
        <begin position="193"/>
        <end position="256"/>
    </location>
</feature>
<sequence>MGMYCPINICHWPKVPKSNKNELLGIFKCPPGIDADILGTIGTNWRNWKKDLKKKYFDPSLPLEDLKNIPEPRIDQEQYAKLDQMQTLTNELGRVEDDISRDDIYARINGPEKPRRVRVLGRGITQQDIFEEIPSRKTCFRMFQTLKKRLDKFEHTKNEVATPSSPSFSSYEDRSSSPISTNDLRPLRIHSSVFLITMIDRNEIVAKVYLKSVDPSTEVGGQVLGRNYYKVHINVVVKADKDLVRPYLHFNTIMDAQGVYLLLGQNLCKALVLEIFQQVDL</sequence>
<dbReference type="STRING" id="429701.A0A2G9GWX5"/>
<gene>
    <name evidence="3" type="ORF">CDL12_17663</name>
</gene>
<proteinExistence type="predicted"/>
<dbReference type="Pfam" id="PF03017">
    <property type="entry name" value="Transposase_23"/>
    <property type="match status" value="1"/>
</dbReference>
<dbReference type="EMBL" id="NKXS01003441">
    <property type="protein sequence ID" value="PIN09752.1"/>
    <property type="molecule type" value="Genomic_DNA"/>
</dbReference>
<dbReference type="OrthoDB" id="914137at2759"/>
<evidence type="ECO:0000259" key="2">
    <source>
        <dbReference type="Pfam" id="PF03017"/>
    </source>
</evidence>
<keyword evidence="4" id="KW-1185">Reference proteome</keyword>
<dbReference type="PANTHER" id="PTHR33018:SF34">
    <property type="entry name" value="OS02G0472350 PROTEIN"/>
    <property type="match status" value="1"/>
</dbReference>
<comment type="caution">
    <text evidence="3">The sequence shown here is derived from an EMBL/GenBank/DDBJ whole genome shotgun (WGS) entry which is preliminary data.</text>
</comment>
<protein>
    <recommendedName>
        <fullName evidence="2">Transposase Tnp1/En/Spm-like domain-containing protein</fullName>
    </recommendedName>
</protein>
<organism evidence="3 4">
    <name type="scientific">Handroanthus impetiginosus</name>
    <dbReference type="NCBI Taxonomy" id="429701"/>
    <lineage>
        <taxon>Eukaryota</taxon>
        <taxon>Viridiplantae</taxon>
        <taxon>Streptophyta</taxon>
        <taxon>Embryophyta</taxon>
        <taxon>Tracheophyta</taxon>
        <taxon>Spermatophyta</taxon>
        <taxon>Magnoliopsida</taxon>
        <taxon>eudicotyledons</taxon>
        <taxon>Gunneridae</taxon>
        <taxon>Pentapetalae</taxon>
        <taxon>asterids</taxon>
        <taxon>lamiids</taxon>
        <taxon>Lamiales</taxon>
        <taxon>Bignoniaceae</taxon>
        <taxon>Crescentiina</taxon>
        <taxon>Tabebuia alliance</taxon>
        <taxon>Handroanthus</taxon>
    </lineage>
</organism>
<evidence type="ECO:0000313" key="3">
    <source>
        <dbReference type="EMBL" id="PIN09752.1"/>
    </source>
</evidence>